<comment type="caution">
    <text evidence="2">The sequence shown here is derived from an EMBL/GenBank/DDBJ whole genome shotgun (WGS) entry which is preliminary data.</text>
</comment>
<sequence length="110" mass="12225">MDVQNRDWRRGLLRPLALAAVLQAGESHGYEVISQLEKLGLGTVYGGTLYPILRRLEDEGFLSSKWVPGDGGPGRKIYTVTEAGREEARSFQAQWVALVADVNRVLKENL</sequence>
<dbReference type="InterPro" id="IPR036388">
    <property type="entry name" value="WH-like_DNA-bd_sf"/>
</dbReference>
<dbReference type="Gene3D" id="1.10.10.10">
    <property type="entry name" value="Winged helix-like DNA-binding domain superfamily/Winged helix DNA-binding domain"/>
    <property type="match status" value="1"/>
</dbReference>
<dbReference type="EMBL" id="NAEP01000032">
    <property type="protein sequence ID" value="PDQ35568.1"/>
    <property type="molecule type" value="Genomic_DNA"/>
</dbReference>
<evidence type="ECO:0000313" key="3">
    <source>
        <dbReference type="Proteomes" id="UP000219994"/>
    </source>
</evidence>
<gene>
    <name evidence="2" type="ORF">B5766_05800</name>
</gene>
<name>A0A2A6FSB4_9MICO</name>
<dbReference type="Pfam" id="PF03551">
    <property type="entry name" value="PadR"/>
    <property type="match status" value="1"/>
</dbReference>
<accession>A0A2A6FSB4</accession>
<dbReference type="PANTHER" id="PTHR33169:SF14">
    <property type="entry name" value="TRANSCRIPTIONAL REGULATOR RV3488"/>
    <property type="match status" value="1"/>
</dbReference>
<dbReference type="Proteomes" id="UP000219994">
    <property type="component" value="Unassembled WGS sequence"/>
</dbReference>
<evidence type="ECO:0000313" key="2">
    <source>
        <dbReference type="EMBL" id="PDQ35568.1"/>
    </source>
</evidence>
<proteinExistence type="predicted"/>
<dbReference type="InterPro" id="IPR005149">
    <property type="entry name" value="Tscrpt_reg_PadR_N"/>
</dbReference>
<feature type="domain" description="Transcription regulator PadR N-terminal" evidence="1">
    <location>
        <begin position="20"/>
        <end position="89"/>
    </location>
</feature>
<dbReference type="AlphaFoldDB" id="A0A2A6FSB4"/>
<reference evidence="3" key="1">
    <citation type="submission" date="2017-03" db="EMBL/GenBank/DDBJ databases">
        <authorList>
            <person name="Lund M.B."/>
        </authorList>
    </citation>
    <scope>NUCLEOTIDE SEQUENCE [LARGE SCALE GENOMIC DNA]</scope>
</reference>
<dbReference type="InterPro" id="IPR036390">
    <property type="entry name" value="WH_DNA-bd_sf"/>
</dbReference>
<dbReference type="InterPro" id="IPR052509">
    <property type="entry name" value="Metal_resp_DNA-bind_regulator"/>
</dbReference>
<dbReference type="PANTHER" id="PTHR33169">
    <property type="entry name" value="PADR-FAMILY TRANSCRIPTIONAL REGULATOR"/>
    <property type="match status" value="1"/>
</dbReference>
<evidence type="ECO:0000259" key="1">
    <source>
        <dbReference type="Pfam" id="PF03551"/>
    </source>
</evidence>
<protein>
    <recommendedName>
        <fullName evidence="1">Transcription regulator PadR N-terminal domain-containing protein</fullName>
    </recommendedName>
</protein>
<dbReference type="SUPFAM" id="SSF46785">
    <property type="entry name" value="Winged helix' DNA-binding domain"/>
    <property type="match status" value="1"/>
</dbReference>
<organism evidence="2 3">
    <name type="scientific">Candidatus Lumbricidiphila eiseniae</name>
    <dbReference type="NCBI Taxonomy" id="1969409"/>
    <lineage>
        <taxon>Bacteria</taxon>
        <taxon>Bacillati</taxon>
        <taxon>Actinomycetota</taxon>
        <taxon>Actinomycetes</taxon>
        <taxon>Micrococcales</taxon>
        <taxon>Microbacteriaceae</taxon>
        <taxon>Candidatus Lumbricidiphila</taxon>
    </lineage>
</organism>